<evidence type="ECO:0000256" key="3">
    <source>
        <dbReference type="PROSITE-ProRule" id="PRU00182"/>
    </source>
</evidence>
<dbReference type="GO" id="GO:0000455">
    <property type="term" value="P:enzyme-directed rRNA pseudouridine synthesis"/>
    <property type="evidence" value="ECO:0007669"/>
    <property type="project" value="UniProtKB-ARBA"/>
</dbReference>
<dbReference type="Gene3D" id="3.10.290.10">
    <property type="entry name" value="RNA-binding S4 domain"/>
    <property type="match status" value="1"/>
</dbReference>
<dbReference type="Gene3D" id="3.30.70.1560">
    <property type="entry name" value="Alpha-L RNA-binding motif"/>
    <property type="match status" value="1"/>
</dbReference>
<dbReference type="InterPro" id="IPR002942">
    <property type="entry name" value="S4_RNA-bd"/>
</dbReference>
<organism evidence="6 7">
    <name type="scientific">Marinitoga piezophila (strain DSM 14283 / JCM 11233 / KA3)</name>
    <dbReference type="NCBI Taxonomy" id="443254"/>
    <lineage>
        <taxon>Bacteria</taxon>
        <taxon>Thermotogati</taxon>
        <taxon>Thermotogota</taxon>
        <taxon>Thermotogae</taxon>
        <taxon>Petrotogales</taxon>
        <taxon>Petrotogaceae</taxon>
        <taxon>Marinitoga</taxon>
    </lineage>
</organism>
<keyword evidence="3" id="KW-0694">RNA-binding</keyword>
<dbReference type="PROSITE" id="PS01149">
    <property type="entry name" value="PSI_RSU"/>
    <property type="match status" value="1"/>
</dbReference>
<dbReference type="InterPro" id="IPR020103">
    <property type="entry name" value="PsdUridine_synth_cat_dom_sf"/>
</dbReference>
<comment type="similarity">
    <text evidence="1 4">Belongs to the pseudouridine synthase RsuA family.</text>
</comment>
<accession>H2J372</accession>
<evidence type="ECO:0000313" key="6">
    <source>
        <dbReference type="EMBL" id="AEX84590.1"/>
    </source>
</evidence>
<dbReference type="AlphaFoldDB" id="H2J372"/>
<evidence type="ECO:0000313" key="7">
    <source>
        <dbReference type="Proteomes" id="UP000007161"/>
    </source>
</evidence>
<evidence type="ECO:0000256" key="2">
    <source>
        <dbReference type="ARBA" id="ARBA00023235"/>
    </source>
</evidence>
<dbReference type="eggNOG" id="COG1187">
    <property type="taxonomic scope" value="Bacteria"/>
</dbReference>
<dbReference type="PANTHER" id="PTHR47683:SF2">
    <property type="entry name" value="RNA-BINDING S4 DOMAIN-CONTAINING PROTEIN"/>
    <property type="match status" value="1"/>
</dbReference>
<keyword evidence="2 4" id="KW-0413">Isomerase</keyword>
<dbReference type="Proteomes" id="UP000007161">
    <property type="component" value="Chromosome"/>
</dbReference>
<dbReference type="EC" id="5.4.99.-" evidence="4"/>
<protein>
    <recommendedName>
        <fullName evidence="4">Pseudouridine synthase</fullName>
        <ecNumber evidence="4">5.4.99.-</ecNumber>
    </recommendedName>
</protein>
<dbReference type="HOGENOM" id="CLU_024979_1_2_0"/>
<dbReference type="Pfam" id="PF01479">
    <property type="entry name" value="S4"/>
    <property type="match status" value="1"/>
</dbReference>
<dbReference type="SUPFAM" id="SSF55120">
    <property type="entry name" value="Pseudouridine synthase"/>
    <property type="match status" value="1"/>
</dbReference>
<dbReference type="FunFam" id="3.30.70.1560:FF:000001">
    <property type="entry name" value="Pseudouridine synthase"/>
    <property type="match status" value="1"/>
</dbReference>
<evidence type="ECO:0000256" key="1">
    <source>
        <dbReference type="ARBA" id="ARBA00008348"/>
    </source>
</evidence>
<gene>
    <name evidence="6" type="ordered locus">Marpi_0134</name>
</gene>
<name>H2J372_MARPK</name>
<feature type="domain" description="RNA-binding S4" evidence="5">
    <location>
        <begin position="2"/>
        <end position="65"/>
    </location>
</feature>
<dbReference type="InterPro" id="IPR006145">
    <property type="entry name" value="PsdUridine_synth_RsuA/RluA"/>
</dbReference>
<dbReference type="Gene3D" id="3.30.70.580">
    <property type="entry name" value="Pseudouridine synthase I, catalytic domain, N-terminal subdomain"/>
    <property type="match status" value="1"/>
</dbReference>
<dbReference type="EMBL" id="CP003257">
    <property type="protein sequence ID" value="AEX84590.1"/>
    <property type="molecule type" value="Genomic_DNA"/>
</dbReference>
<dbReference type="InterPro" id="IPR018496">
    <property type="entry name" value="PsdUridine_synth_RsuA/RluB_CS"/>
</dbReference>
<dbReference type="STRING" id="443254.Marpi_0134"/>
<dbReference type="InterPro" id="IPR000748">
    <property type="entry name" value="PsdUridine_synth_RsuA/RluB/E/F"/>
</dbReference>
<reference evidence="7" key="2">
    <citation type="submission" date="2012-01" db="EMBL/GenBank/DDBJ databases">
        <title>Complete sequence of chromosome of Marinitoga piezophila KA3.</title>
        <authorList>
            <person name="Lucas S."/>
            <person name="Han J."/>
            <person name="Lapidus A."/>
            <person name="Cheng J.-F."/>
            <person name="Goodwin L."/>
            <person name="Pitluck S."/>
            <person name="Peters L."/>
            <person name="Mikhailova N."/>
            <person name="Teshima H."/>
            <person name="Detter J.C."/>
            <person name="Han C."/>
            <person name="Tapia R."/>
            <person name="Land M."/>
            <person name="Hauser L."/>
            <person name="Kyrpides N."/>
            <person name="Ivanova N."/>
            <person name="Pagani I."/>
            <person name="Jebbar M."/>
            <person name="Vannier P."/>
            <person name="Oger P."/>
            <person name="Cario A."/>
            <person name="Bartlett D."/>
            <person name="Noll K.M."/>
            <person name="Woyke T."/>
        </authorList>
    </citation>
    <scope>NUCLEOTIDE SEQUENCE [LARGE SCALE GENOMIC DNA]</scope>
    <source>
        <strain evidence="7">DSM 14283 / JCM 11233 / KA3</strain>
    </source>
</reference>
<dbReference type="CDD" id="cd00165">
    <property type="entry name" value="S4"/>
    <property type="match status" value="1"/>
</dbReference>
<dbReference type="GO" id="GO:0120159">
    <property type="term" value="F:rRNA pseudouridine synthase activity"/>
    <property type="evidence" value="ECO:0007669"/>
    <property type="project" value="UniProtKB-ARBA"/>
</dbReference>
<keyword evidence="7" id="KW-1185">Reference proteome</keyword>
<evidence type="ECO:0000259" key="5">
    <source>
        <dbReference type="SMART" id="SM00363"/>
    </source>
</evidence>
<dbReference type="GO" id="GO:0005829">
    <property type="term" value="C:cytosol"/>
    <property type="evidence" value="ECO:0007669"/>
    <property type="project" value="UniProtKB-ARBA"/>
</dbReference>
<dbReference type="InterPro" id="IPR036986">
    <property type="entry name" value="S4_RNA-bd_sf"/>
</dbReference>
<dbReference type="Pfam" id="PF00849">
    <property type="entry name" value="PseudoU_synth_2"/>
    <property type="match status" value="1"/>
</dbReference>
<dbReference type="GO" id="GO:0003723">
    <property type="term" value="F:RNA binding"/>
    <property type="evidence" value="ECO:0007669"/>
    <property type="project" value="UniProtKB-KW"/>
</dbReference>
<dbReference type="InterPro" id="IPR020094">
    <property type="entry name" value="TruA/RsuA/RluB/E/F_N"/>
</dbReference>
<dbReference type="SUPFAM" id="SSF55174">
    <property type="entry name" value="Alpha-L RNA-binding motif"/>
    <property type="match status" value="1"/>
</dbReference>
<dbReference type="PROSITE" id="PS50889">
    <property type="entry name" value="S4"/>
    <property type="match status" value="1"/>
</dbReference>
<dbReference type="RefSeq" id="WP_014295662.1">
    <property type="nucleotide sequence ID" value="NC_016751.1"/>
</dbReference>
<dbReference type="InterPro" id="IPR042092">
    <property type="entry name" value="PsdUridine_s_RsuA/RluB/E/F_cat"/>
</dbReference>
<dbReference type="SMART" id="SM00363">
    <property type="entry name" value="S4"/>
    <property type="match status" value="1"/>
</dbReference>
<evidence type="ECO:0000256" key="4">
    <source>
        <dbReference type="RuleBase" id="RU003887"/>
    </source>
</evidence>
<dbReference type="InterPro" id="IPR050343">
    <property type="entry name" value="RsuA_PseudoU_synthase"/>
</dbReference>
<dbReference type="PANTHER" id="PTHR47683">
    <property type="entry name" value="PSEUDOURIDINE SYNTHASE FAMILY PROTEIN-RELATED"/>
    <property type="match status" value="1"/>
</dbReference>
<dbReference type="NCBIfam" id="TIGR00093">
    <property type="entry name" value="pseudouridine synthase"/>
    <property type="match status" value="1"/>
</dbReference>
<proteinExistence type="inferred from homology"/>
<dbReference type="KEGG" id="mpz:Marpi_0134"/>
<reference evidence="6 7" key="1">
    <citation type="journal article" date="2012" name="J. Bacteriol.">
        <title>Complete Genome Sequence of the Thermophilic, Piezophilic, Heterotrophic Bacterium Marinitoga piezophila KA3.</title>
        <authorList>
            <person name="Lucas S."/>
            <person name="Han J."/>
            <person name="Lapidus A."/>
            <person name="Cheng J.F."/>
            <person name="Goodwin L.A."/>
            <person name="Pitluck S."/>
            <person name="Peters L."/>
            <person name="Mikhailova N."/>
            <person name="Teshima H."/>
            <person name="Detter J.C."/>
            <person name="Han C."/>
            <person name="Tapia R."/>
            <person name="Land M."/>
            <person name="Hauser L."/>
            <person name="Kyrpides N.C."/>
            <person name="Ivanova N."/>
            <person name="Pagani I."/>
            <person name="Vannier P."/>
            <person name="Oger P."/>
            <person name="Bartlett D.H."/>
            <person name="Noll K.M."/>
            <person name="Woyke T."/>
            <person name="Jebbar M."/>
        </authorList>
    </citation>
    <scope>NUCLEOTIDE SEQUENCE [LARGE SCALE GENOMIC DNA]</scope>
    <source>
        <strain evidence="7">DSM 14283 / JCM 11233 / KA3</strain>
    </source>
</reference>
<dbReference type="CDD" id="cd02870">
    <property type="entry name" value="PseudoU_synth_RsuA_like"/>
    <property type="match status" value="1"/>
</dbReference>
<sequence length="251" mass="29307">MIKLQTFLQKIGEGSRRKVGEMIISGKVKVNGKTIKEPWFLLSDKDIIEINNKKIYVREKINDIDNYVYYLLHKPIGYLSSLSDDRGRKTITDLIKGKIPEKVFHVGRLDYNTSGLMLLTNDGELANLLLHPKKKIYKTYKVLINKHIKNEDIEKLKNGVIIENYKTQPAKIEKIRKKGKYSEVIISIHEGKKRQVRLMFKVLGYNVLKLKRIKFGPWTVNEVPNPGDIKKIDNKDIKKLKDYLQMRTKKD</sequence>